<feature type="region of interest" description="Disordered" evidence="1">
    <location>
        <begin position="150"/>
        <end position="232"/>
    </location>
</feature>
<organism evidence="2 3">
    <name type="scientific">Protopolystoma xenopodis</name>
    <dbReference type="NCBI Taxonomy" id="117903"/>
    <lineage>
        <taxon>Eukaryota</taxon>
        <taxon>Metazoa</taxon>
        <taxon>Spiralia</taxon>
        <taxon>Lophotrochozoa</taxon>
        <taxon>Platyhelminthes</taxon>
        <taxon>Monogenea</taxon>
        <taxon>Polyopisthocotylea</taxon>
        <taxon>Polystomatidea</taxon>
        <taxon>Polystomatidae</taxon>
        <taxon>Protopolystoma</taxon>
    </lineage>
</organism>
<feature type="compositionally biased region" description="Polar residues" evidence="1">
    <location>
        <begin position="199"/>
        <end position="225"/>
    </location>
</feature>
<proteinExistence type="predicted"/>
<reference evidence="2" key="1">
    <citation type="submission" date="2018-11" db="EMBL/GenBank/DDBJ databases">
        <authorList>
            <consortium name="Pathogen Informatics"/>
        </authorList>
    </citation>
    <scope>NUCLEOTIDE SEQUENCE</scope>
</reference>
<gene>
    <name evidence="2" type="ORF">PXEA_LOCUS8524</name>
</gene>
<evidence type="ECO:0000313" key="2">
    <source>
        <dbReference type="EMBL" id="VEL15084.1"/>
    </source>
</evidence>
<accession>A0A448WM06</accession>
<evidence type="ECO:0000313" key="3">
    <source>
        <dbReference type="Proteomes" id="UP000784294"/>
    </source>
</evidence>
<feature type="compositionally biased region" description="Low complexity" evidence="1">
    <location>
        <begin position="47"/>
        <end position="67"/>
    </location>
</feature>
<feature type="compositionally biased region" description="Low complexity" evidence="1">
    <location>
        <begin position="171"/>
        <end position="182"/>
    </location>
</feature>
<comment type="caution">
    <text evidence="2">The sequence shown here is derived from an EMBL/GenBank/DDBJ whole genome shotgun (WGS) entry which is preliminary data.</text>
</comment>
<dbReference type="AlphaFoldDB" id="A0A448WM06"/>
<sequence length="251" mass="25652">MTHIQASGSLSSRRPREAREQALVSLGITPANHYTALQTAAAPGNSVSAGLAAASSGSVSSASSTSSFFQEDGQTSFRTGLLNGSSVGERAAFGLVGHSDKALSQPLAAGSSLSSTAPQKLKKKLQLLHEAEEKAAQHVHVGTAATNASANASAGNSAQGNFTSASPGNCSAPGASGSLGLGNPQHLGQSNHHHHFRQQPIQAQQSRGRAIRTASSPDGEVNSSGEEGRNSEHFLLPLSKSFSMPLFHVPT</sequence>
<evidence type="ECO:0000256" key="1">
    <source>
        <dbReference type="SAM" id="MobiDB-lite"/>
    </source>
</evidence>
<feature type="compositionally biased region" description="Polar residues" evidence="1">
    <location>
        <begin position="159"/>
        <end position="169"/>
    </location>
</feature>
<name>A0A448WM06_9PLAT</name>
<dbReference type="Proteomes" id="UP000784294">
    <property type="component" value="Unassembled WGS sequence"/>
</dbReference>
<protein>
    <submittedName>
        <fullName evidence="2">Uncharacterized protein</fullName>
    </submittedName>
</protein>
<dbReference type="EMBL" id="CAAALY010023382">
    <property type="protein sequence ID" value="VEL15084.1"/>
    <property type="molecule type" value="Genomic_DNA"/>
</dbReference>
<keyword evidence="3" id="KW-1185">Reference proteome</keyword>
<feature type="region of interest" description="Disordered" evidence="1">
    <location>
        <begin position="47"/>
        <end position="70"/>
    </location>
</feature>